<gene>
    <name evidence="2" type="ORF">K504DRAFT_503309</name>
</gene>
<dbReference type="AlphaFoldDB" id="A0A6G1K6W6"/>
<reference evidence="2" key="1">
    <citation type="journal article" date="2020" name="Stud. Mycol.">
        <title>101 Dothideomycetes genomes: a test case for predicting lifestyles and emergence of pathogens.</title>
        <authorList>
            <person name="Haridas S."/>
            <person name="Albert R."/>
            <person name="Binder M."/>
            <person name="Bloem J."/>
            <person name="Labutti K."/>
            <person name="Salamov A."/>
            <person name="Andreopoulos B."/>
            <person name="Baker S."/>
            <person name="Barry K."/>
            <person name="Bills G."/>
            <person name="Bluhm B."/>
            <person name="Cannon C."/>
            <person name="Castanera R."/>
            <person name="Culley D."/>
            <person name="Daum C."/>
            <person name="Ezra D."/>
            <person name="Gonzalez J."/>
            <person name="Henrissat B."/>
            <person name="Kuo A."/>
            <person name="Liang C."/>
            <person name="Lipzen A."/>
            <person name="Lutzoni F."/>
            <person name="Magnuson J."/>
            <person name="Mondo S."/>
            <person name="Nolan M."/>
            <person name="Ohm R."/>
            <person name="Pangilinan J."/>
            <person name="Park H.-J."/>
            <person name="Ramirez L."/>
            <person name="Alfaro M."/>
            <person name="Sun H."/>
            <person name="Tritt A."/>
            <person name="Yoshinaga Y."/>
            <person name="Zwiers L.-H."/>
            <person name="Turgeon B."/>
            <person name="Goodwin S."/>
            <person name="Spatafora J."/>
            <person name="Crous P."/>
            <person name="Grigoriev I."/>
        </authorList>
    </citation>
    <scope>NUCLEOTIDE SEQUENCE</scope>
    <source>
        <strain evidence="2">CBS 279.74</strain>
    </source>
</reference>
<evidence type="ECO:0000313" key="3">
    <source>
        <dbReference type="Proteomes" id="UP000799428"/>
    </source>
</evidence>
<dbReference type="EMBL" id="MU005772">
    <property type="protein sequence ID" value="KAF2708117.1"/>
    <property type="molecule type" value="Genomic_DNA"/>
</dbReference>
<feature type="compositionally biased region" description="Polar residues" evidence="1">
    <location>
        <begin position="159"/>
        <end position="171"/>
    </location>
</feature>
<keyword evidence="3" id="KW-1185">Reference proteome</keyword>
<evidence type="ECO:0000256" key="1">
    <source>
        <dbReference type="SAM" id="MobiDB-lite"/>
    </source>
</evidence>
<accession>A0A6G1K6W6</accession>
<sequence>MPVFSFYPPLTPKSSDQNNLTKIAADLPGEVSFGNRSTRDSLFHPRDQRRTKLQAVNGLCVIKSDDRTKDVAPVNIPKYDIPTVLDLEVAGELVKSSVKLKTRTESPRPSEWFRISCRLMWLVPASAVESPASRKPYGFDNNGSMPQANQASSVLASWPTASQNGDQNGQTIKPAGKKPKSKGSKKGKNQQDESYEQCDDRYPDDEFGLSHLSQMGRSTVASPNRAQGTQSSCHETNEGHL</sequence>
<protein>
    <submittedName>
        <fullName evidence="2">Uncharacterized protein</fullName>
    </submittedName>
</protein>
<dbReference type="Proteomes" id="UP000799428">
    <property type="component" value="Unassembled WGS sequence"/>
</dbReference>
<feature type="compositionally biased region" description="Polar residues" evidence="1">
    <location>
        <begin position="211"/>
        <end position="234"/>
    </location>
</feature>
<feature type="compositionally biased region" description="Acidic residues" evidence="1">
    <location>
        <begin position="193"/>
        <end position="207"/>
    </location>
</feature>
<organism evidence="2 3">
    <name type="scientific">Pleomassaria siparia CBS 279.74</name>
    <dbReference type="NCBI Taxonomy" id="1314801"/>
    <lineage>
        <taxon>Eukaryota</taxon>
        <taxon>Fungi</taxon>
        <taxon>Dikarya</taxon>
        <taxon>Ascomycota</taxon>
        <taxon>Pezizomycotina</taxon>
        <taxon>Dothideomycetes</taxon>
        <taxon>Pleosporomycetidae</taxon>
        <taxon>Pleosporales</taxon>
        <taxon>Pleomassariaceae</taxon>
        <taxon>Pleomassaria</taxon>
    </lineage>
</organism>
<feature type="compositionally biased region" description="Basic residues" evidence="1">
    <location>
        <begin position="175"/>
        <end position="188"/>
    </location>
</feature>
<feature type="region of interest" description="Disordered" evidence="1">
    <location>
        <begin position="159"/>
        <end position="241"/>
    </location>
</feature>
<name>A0A6G1K6W6_9PLEO</name>
<evidence type="ECO:0000313" key="2">
    <source>
        <dbReference type="EMBL" id="KAF2708117.1"/>
    </source>
</evidence>
<proteinExistence type="predicted"/>